<comment type="caution">
    <text evidence="2">The sequence shown here is derived from an EMBL/GenBank/DDBJ whole genome shotgun (WGS) entry which is preliminary data.</text>
</comment>
<organism evidence="2 3">
    <name type="scientific">Mariniflexile soesokkakense</name>
    <dbReference type="NCBI Taxonomy" id="1343160"/>
    <lineage>
        <taxon>Bacteria</taxon>
        <taxon>Pseudomonadati</taxon>
        <taxon>Bacteroidota</taxon>
        <taxon>Flavobacteriia</taxon>
        <taxon>Flavobacteriales</taxon>
        <taxon>Flavobacteriaceae</taxon>
        <taxon>Mariniflexile</taxon>
    </lineage>
</organism>
<keyword evidence="3" id="KW-1185">Reference proteome</keyword>
<gene>
    <name evidence="2" type="ORF">VP395_09640</name>
</gene>
<name>A0ABV0AC86_9FLAO</name>
<evidence type="ECO:0000256" key="1">
    <source>
        <dbReference type="SAM" id="SignalP"/>
    </source>
</evidence>
<evidence type="ECO:0000313" key="2">
    <source>
        <dbReference type="EMBL" id="MEN3323989.1"/>
    </source>
</evidence>
<reference evidence="2 3" key="1">
    <citation type="submission" date="2024-01" db="EMBL/GenBank/DDBJ databases">
        <title>Mariniflexile litorale sp. nov., isolated from the shallow sediments of the Sea of Japan.</title>
        <authorList>
            <person name="Romanenko L."/>
            <person name="Bystritskaya E."/>
            <person name="Isaeva M."/>
        </authorList>
    </citation>
    <scope>NUCLEOTIDE SEQUENCE [LARGE SCALE GENOMIC DNA]</scope>
    <source>
        <strain evidence="2 3">KCTC 32427</strain>
    </source>
</reference>
<dbReference type="RefSeq" id="WP_346241797.1">
    <property type="nucleotide sequence ID" value="NZ_JAZHYP010000004.1"/>
</dbReference>
<sequence>MRNKSPLTLYAFLFSICISLFSITETIAQENGIYELNESNSFSSDVSRSSENSNKNKKGDREHFYNLIYKQHPTSYVGNNVIKKYKDNSLVSKLTFNDTKSFNLLNQNNSEFNSIELITVVLNNPNDLNSKLDLTEISGLNSLKYILIKCYFECSKQQIKEFVNTDSNVRVFYKNEIPS</sequence>
<evidence type="ECO:0000313" key="3">
    <source>
        <dbReference type="Proteomes" id="UP001416393"/>
    </source>
</evidence>
<accession>A0ABV0AC86</accession>
<keyword evidence="1" id="KW-0732">Signal</keyword>
<protein>
    <submittedName>
        <fullName evidence="2">Uncharacterized protein</fullName>
    </submittedName>
</protein>
<proteinExistence type="predicted"/>
<feature type="signal peptide" evidence="1">
    <location>
        <begin position="1"/>
        <end position="28"/>
    </location>
</feature>
<dbReference type="EMBL" id="JAZHYP010000004">
    <property type="protein sequence ID" value="MEN3323989.1"/>
    <property type="molecule type" value="Genomic_DNA"/>
</dbReference>
<dbReference type="Proteomes" id="UP001416393">
    <property type="component" value="Unassembled WGS sequence"/>
</dbReference>
<feature type="chain" id="PRO_5045177528" evidence="1">
    <location>
        <begin position="29"/>
        <end position="179"/>
    </location>
</feature>